<feature type="domain" description="PAS" evidence="1">
    <location>
        <begin position="139"/>
        <end position="218"/>
    </location>
</feature>
<dbReference type="RefSeq" id="WP_189002508.1">
    <property type="nucleotide sequence ID" value="NZ_BMOD01000005.1"/>
</dbReference>
<dbReference type="PANTHER" id="PTHR46663">
    <property type="entry name" value="DIGUANYLATE CYCLASE DGCT-RELATED"/>
    <property type="match status" value="1"/>
</dbReference>
<feature type="domain" description="GGDEF" evidence="2">
    <location>
        <begin position="492"/>
        <end position="624"/>
    </location>
</feature>
<dbReference type="InterPro" id="IPR000014">
    <property type="entry name" value="PAS"/>
</dbReference>
<accession>A0ABQ2CYP8</accession>
<dbReference type="PROSITE" id="PS50112">
    <property type="entry name" value="PAS"/>
    <property type="match status" value="1"/>
</dbReference>
<sequence>MHSGLTLQHILEALPGWVFVLNTREEHLLINAGFAQALKLHPTDLLGQRSQDLNLEFHLQVPSQPATQSGFGPLLKKALKDQKNLVQQLNLSIHQQGQPLGEHHVLCMAVPLGGPQGEHVLFYLQKQQHWDLRGLDHSRSILLQQIVDMSSSLIFAKDREGRFTLANRAFAEAYGTTPEQLLGKTDLDFQKDLKQIEKYREADLHVIENRIPMVIQEETVTDLEGNRRFLTTSKQFLNTPEHMEEVLGIATDITVLKQTREELLASEERYRELYLQASKLLERSKADLARTQALYRVSEALQEARTLQNLLDRICEIVAQAVSARWCSVFKLNHEERRVEAGAIRSRNASSLQMVEFEELMDGLAGWVIQEQSPAFSPKGIPDPRESLEVQAKRIQQKVGSVIVVPLNAPDRPLAMGTLTALNHLDDPDFSQEDLELMKAIASQVSVALTQRELLDRIEHMAFHDALTNLPNRLLFQDRLGQSLAQARRKQSRIAVLFIDLDGFKQVNDSLGHHVGDLLLQAVSERWKERIRESDTLARMSGDEFAIVLNDVLDVQSVERVAGEFLELVRKPFLLEGHEVHITASVGISIYPDDAADQHALLIHADHTMYQIKSNQKNDVFRRS</sequence>
<organism evidence="3 4">
    <name type="scientific">Deinococcus roseus</name>
    <dbReference type="NCBI Taxonomy" id="392414"/>
    <lineage>
        <taxon>Bacteria</taxon>
        <taxon>Thermotogati</taxon>
        <taxon>Deinococcota</taxon>
        <taxon>Deinococci</taxon>
        <taxon>Deinococcales</taxon>
        <taxon>Deinococcaceae</taxon>
        <taxon>Deinococcus</taxon>
    </lineage>
</organism>
<dbReference type="SUPFAM" id="SSF55073">
    <property type="entry name" value="Nucleotide cyclase"/>
    <property type="match status" value="1"/>
</dbReference>
<evidence type="ECO:0000313" key="3">
    <source>
        <dbReference type="EMBL" id="GGJ33486.1"/>
    </source>
</evidence>
<dbReference type="NCBIfam" id="TIGR00229">
    <property type="entry name" value="sensory_box"/>
    <property type="match status" value="1"/>
</dbReference>
<name>A0ABQ2CYP8_9DEIO</name>
<comment type="caution">
    <text evidence="3">The sequence shown here is derived from an EMBL/GenBank/DDBJ whole genome shotgun (WGS) entry which is preliminary data.</text>
</comment>
<evidence type="ECO:0000259" key="2">
    <source>
        <dbReference type="PROSITE" id="PS50887"/>
    </source>
</evidence>
<evidence type="ECO:0000259" key="1">
    <source>
        <dbReference type="PROSITE" id="PS50112"/>
    </source>
</evidence>
<dbReference type="InterPro" id="IPR035965">
    <property type="entry name" value="PAS-like_dom_sf"/>
</dbReference>
<dbReference type="Gene3D" id="3.30.450.40">
    <property type="match status" value="1"/>
</dbReference>
<dbReference type="SMART" id="SM00065">
    <property type="entry name" value="GAF"/>
    <property type="match status" value="1"/>
</dbReference>
<proteinExistence type="predicted"/>
<reference evidence="4" key="1">
    <citation type="journal article" date="2019" name="Int. J. Syst. Evol. Microbiol.">
        <title>The Global Catalogue of Microorganisms (GCM) 10K type strain sequencing project: providing services to taxonomists for standard genome sequencing and annotation.</title>
        <authorList>
            <consortium name="The Broad Institute Genomics Platform"/>
            <consortium name="The Broad Institute Genome Sequencing Center for Infectious Disease"/>
            <person name="Wu L."/>
            <person name="Ma J."/>
        </authorList>
    </citation>
    <scope>NUCLEOTIDE SEQUENCE [LARGE SCALE GENOMIC DNA]</scope>
    <source>
        <strain evidence="4">JCM 14370</strain>
    </source>
</reference>
<dbReference type="InterPro" id="IPR052163">
    <property type="entry name" value="DGC-Regulatory_Protein"/>
</dbReference>
<dbReference type="InterPro" id="IPR029787">
    <property type="entry name" value="Nucleotide_cyclase"/>
</dbReference>
<dbReference type="SUPFAM" id="SSF55781">
    <property type="entry name" value="GAF domain-like"/>
    <property type="match status" value="1"/>
</dbReference>
<dbReference type="Proteomes" id="UP000632222">
    <property type="component" value="Unassembled WGS sequence"/>
</dbReference>
<dbReference type="Pfam" id="PF08448">
    <property type="entry name" value="PAS_4"/>
    <property type="match status" value="2"/>
</dbReference>
<dbReference type="SMART" id="SM00267">
    <property type="entry name" value="GGDEF"/>
    <property type="match status" value="1"/>
</dbReference>
<gene>
    <name evidence="3" type="ORF">GCM10008938_19680</name>
</gene>
<dbReference type="InterPro" id="IPR013656">
    <property type="entry name" value="PAS_4"/>
</dbReference>
<dbReference type="InterPro" id="IPR043128">
    <property type="entry name" value="Rev_trsase/Diguanyl_cyclase"/>
</dbReference>
<dbReference type="Pfam" id="PF01590">
    <property type="entry name" value="GAF"/>
    <property type="match status" value="1"/>
</dbReference>
<dbReference type="EMBL" id="BMOD01000005">
    <property type="protein sequence ID" value="GGJ33486.1"/>
    <property type="molecule type" value="Genomic_DNA"/>
</dbReference>
<dbReference type="NCBIfam" id="TIGR00254">
    <property type="entry name" value="GGDEF"/>
    <property type="match status" value="1"/>
</dbReference>
<dbReference type="CDD" id="cd01949">
    <property type="entry name" value="GGDEF"/>
    <property type="match status" value="1"/>
</dbReference>
<dbReference type="CDD" id="cd00130">
    <property type="entry name" value="PAS"/>
    <property type="match status" value="1"/>
</dbReference>
<dbReference type="Gene3D" id="3.30.70.270">
    <property type="match status" value="1"/>
</dbReference>
<keyword evidence="4" id="KW-1185">Reference proteome</keyword>
<dbReference type="PROSITE" id="PS50887">
    <property type="entry name" value="GGDEF"/>
    <property type="match status" value="1"/>
</dbReference>
<dbReference type="InterPro" id="IPR029016">
    <property type="entry name" value="GAF-like_dom_sf"/>
</dbReference>
<dbReference type="PANTHER" id="PTHR46663:SF2">
    <property type="entry name" value="GGDEF DOMAIN-CONTAINING PROTEIN"/>
    <property type="match status" value="1"/>
</dbReference>
<dbReference type="InterPro" id="IPR003018">
    <property type="entry name" value="GAF"/>
</dbReference>
<dbReference type="SUPFAM" id="SSF55785">
    <property type="entry name" value="PYP-like sensor domain (PAS domain)"/>
    <property type="match status" value="1"/>
</dbReference>
<dbReference type="SMART" id="SM00091">
    <property type="entry name" value="PAS"/>
    <property type="match status" value="2"/>
</dbReference>
<dbReference type="InterPro" id="IPR000160">
    <property type="entry name" value="GGDEF_dom"/>
</dbReference>
<dbReference type="Gene3D" id="3.30.450.20">
    <property type="entry name" value="PAS domain"/>
    <property type="match status" value="2"/>
</dbReference>
<evidence type="ECO:0008006" key="5">
    <source>
        <dbReference type="Google" id="ProtNLM"/>
    </source>
</evidence>
<dbReference type="Pfam" id="PF00990">
    <property type="entry name" value="GGDEF"/>
    <property type="match status" value="1"/>
</dbReference>
<protein>
    <recommendedName>
        <fullName evidence="5">Diguanylate cyclase</fullName>
    </recommendedName>
</protein>
<evidence type="ECO:0000313" key="4">
    <source>
        <dbReference type="Proteomes" id="UP000632222"/>
    </source>
</evidence>